<dbReference type="Proteomes" id="UP001519460">
    <property type="component" value="Unassembled WGS sequence"/>
</dbReference>
<protein>
    <submittedName>
        <fullName evidence="1">Uncharacterized protein</fullName>
    </submittedName>
</protein>
<reference evidence="1 2" key="1">
    <citation type="journal article" date="2023" name="Sci. Data">
        <title>Genome assembly of the Korean intertidal mud-creeper Batillaria attramentaria.</title>
        <authorList>
            <person name="Patra A.K."/>
            <person name="Ho P.T."/>
            <person name="Jun S."/>
            <person name="Lee S.J."/>
            <person name="Kim Y."/>
            <person name="Won Y.J."/>
        </authorList>
    </citation>
    <scope>NUCLEOTIDE SEQUENCE [LARGE SCALE GENOMIC DNA]</scope>
    <source>
        <strain evidence="1">Wonlab-2016</strain>
    </source>
</reference>
<comment type="caution">
    <text evidence="1">The sequence shown here is derived from an EMBL/GenBank/DDBJ whole genome shotgun (WGS) entry which is preliminary data.</text>
</comment>
<name>A0ABD0KZT3_9CAEN</name>
<dbReference type="EMBL" id="JACVVK020000100">
    <property type="protein sequence ID" value="KAK7492761.1"/>
    <property type="molecule type" value="Genomic_DNA"/>
</dbReference>
<proteinExistence type="predicted"/>
<evidence type="ECO:0000313" key="2">
    <source>
        <dbReference type="Proteomes" id="UP001519460"/>
    </source>
</evidence>
<keyword evidence="2" id="KW-1185">Reference proteome</keyword>
<accession>A0ABD0KZT3</accession>
<evidence type="ECO:0000313" key="1">
    <source>
        <dbReference type="EMBL" id="KAK7492761.1"/>
    </source>
</evidence>
<dbReference type="AlphaFoldDB" id="A0ABD0KZT3"/>
<gene>
    <name evidence="1" type="ORF">BaRGS_00016066</name>
</gene>
<sequence>MTPHKNRLPASSRIPNAGNREVIPLDSGLARLAWEQMQEFSAQQRVMIRDSAVLYLDLRSSVRRQSLFPEHNTSSRFRPSSGDCDICATFLLLPSL</sequence>
<organism evidence="1 2">
    <name type="scientific">Batillaria attramentaria</name>
    <dbReference type="NCBI Taxonomy" id="370345"/>
    <lineage>
        <taxon>Eukaryota</taxon>
        <taxon>Metazoa</taxon>
        <taxon>Spiralia</taxon>
        <taxon>Lophotrochozoa</taxon>
        <taxon>Mollusca</taxon>
        <taxon>Gastropoda</taxon>
        <taxon>Caenogastropoda</taxon>
        <taxon>Sorbeoconcha</taxon>
        <taxon>Cerithioidea</taxon>
        <taxon>Batillariidae</taxon>
        <taxon>Batillaria</taxon>
    </lineage>
</organism>